<evidence type="ECO:0000313" key="2">
    <source>
        <dbReference type="Proteomes" id="UP000630936"/>
    </source>
</evidence>
<dbReference type="Proteomes" id="UP000630936">
    <property type="component" value="Unassembled WGS sequence"/>
</dbReference>
<reference evidence="1" key="2">
    <citation type="submission" date="2020-09" db="EMBL/GenBank/DDBJ databases">
        <authorList>
            <person name="Sun Q."/>
            <person name="Ohkuma M."/>
        </authorList>
    </citation>
    <scope>NUCLEOTIDE SEQUENCE</scope>
    <source>
        <strain evidence="1">JCM 4988</strain>
    </source>
</reference>
<sequence length="97" mass="11166">MWQAIAGLCALGAALFLLDRVLLWVEARGWIYWRKRKSMTSIGTEFLQEITPGAQAQKHALQQERVRKNIRPAEEPPFHVDLDANLVRIRHPDRPAP</sequence>
<dbReference type="EMBL" id="BMWG01000013">
    <property type="protein sequence ID" value="GGZ41926.1"/>
    <property type="molecule type" value="Genomic_DNA"/>
</dbReference>
<organism evidence="1 2">
    <name type="scientific">Streptomyces inusitatus</name>
    <dbReference type="NCBI Taxonomy" id="68221"/>
    <lineage>
        <taxon>Bacteria</taxon>
        <taxon>Bacillati</taxon>
        <taxon>Actinomycetota</taxon>
        <taxon>Actinomycetes</taxon>
        <taxon>Kitasatosporales</taxon>
        <taxon>Streptomycetaceae</taxon>
        <taxon>Streptomyces</taxon>
    </lineage>
</organism>
<proteinExistence type="predicted"/>
<name>A0A918QE20_9ACTN</name>
<gene>
    <name evidence="1" type="ORF">GCM10010387_40220</name>
</gene>
<protein>
    <submittedName>
        <fullName evidence="1">Uncharacterized protein</fullName>
    </submittedName>
</protein>
<comment type="caution">
    <text evidence="1">The sequence shown here is derived from an EMBL/GenBank/DDBJ whole genome shotgun (WGS) entry which is preliminary data.</text>
</comment>
<accession>A0A918QE20</accession>
<keyword evidence="2" id="KW-1185">Reference proteome</keyword>
<dbReference type="AlphaFoldDB" id="A0A918QE20"/>
<evidence type="ECO:0000313" key="1">
    <source>
        <dbReference type="EMBL" id="GGZ41926.1"/>
    </source>
</evidence>
<reference evidence="1" key="1">
    <citation type="journal article" date="2014" name="Int. J. Syst. Evol. Microbiol.">
        <title>Complete genome sequence of Corynebacterium casei LMG S-19264T (=DSM 44701T), isolated from a smear-ripened cheese.</title>
        <authorList>
            <consortium name="US DOE Joint Genome Institute (JGI-PGF)"/>
            <person name="Walter F."/>
            <person name="Albersmeier A."/>
            <person name="Kalinowski J."/>
            <person name="Ruckert C."/>
        </authorList>
    </citation>
    <scope>NUCLEOTIDE SEQUENCE</scope>
    <source>
        <strain evidence="1">JCM 4988</strain>
    </source>
</reference>